<dbReference type="InterPro" id="IPR023753">
    <property type="entry name" value="FAD/NAD-binding_dom"/>
</dbReference>
<dbReference type="Pfam" id="PF04324">
    <property type="entry name" value="Fer2_BFD"/>
    <property type="match status" value="1"/>
</dbReference>
<dbReference type="RefSeq" id="WP_308715762.1">
    <property type="nucleotide sequence ID" value="NZ_JAVHUY010000031.1"/>
</dbReference>
<sequence>MTGRPELPGELRSAAAHERAGTAPGEPFEIGYGQARIPALPGETFGAALTAAGVRSWRRTRFGGRPRGLFCGIGACFDCLLPVNGGPPVRACLTEAAPGDTAAPPEAPLPRPAAPPPADDPGPPRGYDVAVVGAGPAGLAAALAAADRGQRVVLVDAGARPGGQYHRQPPRPFGARRPEALQPDGTARAAEAALTAHPLVTLHSGESVWAAEPAADGFTLHLTGGGAVRVRAVVVATGAHDLALPFPGWDLPGVFTAGGAQALVKGQLTLPGRRVVVAGTGPLLLPVAATLAEAGATVLGVFDANHPARWLRRLPAALGHAGRLREAAHYLRILRRHRIPVRYRRAVVAAHGGSGVEAVTLARLAPDWTPLPGARHRRRLAADAVAVGFGFVAGVELPLALGCATVPDPAGLPVVVTDHSGRTSVAGVYAAGEVTGVGGARLAAVEGELAGRAVAADLAATGPAPATGADARLRRRRARLRRFAAALAEVYPVRPGWRGWLDGDTLVCRCEEVPLSRIRHAVEDLAATEPRAVKLTTRAGMGMCQGRICGPALATLLAAGSGAGPGVDATPLAGRPIVAPVPLGTVAAAARPPDPGRGDHGLDSPAR</sequence>
<feature type="domain" description="FAD/NAD(P)-binding" evidence="4">
    <location>
        <begin position="127"/>
        <end position="437"/>
    </location>
</feature>
<dbReference type="InterPro" id="IPR036010">
    <property type="entry name" value="2Fe-2S_ferredoxin-like_sf"/>
</dbReference>
<feature type="compositionally biased region" description="Pro residues" evidence="2">
    <location>
        <begin position="105"/>
        <end position="124"/>
    </location>
</feature>
<name>A0ABU0ZN64_9ACTN</name>
<organism evidence="5 6">
    <name type="scientific">Phytohabitans maris</name>
    <dbReference type="NCBI Taxonomy" id="3071409"/>
    <lineage>
        <taxon>Bacteria</taxon>
        <taxon>Bacillati</taxon>
        <taxon>Actinomycetota</taxon>
        <taxon>Actinomycetes</taxon>
        <taxon>Micromonosporales</taxon>
        <taxon>Micromonosporaceae</taxon>
    </lineage>
</organism>
<feature type="compositionally biased region" description="Basic and acidic residues" evidence="2">
    <location>
        <begin position="594"/>
        <end position="607"/>
    </location>
</feature>
<evidence type="ECO:0000256" key="2">
    <source>
        <dbReference type="SAM" id="MobiDB-lite"/>
    </source>
</evidence>
<dbReference type="PANTHER" id="PTHR42949:SF3">
    <property type="entry name" value="ANAEROBIC GLYCEROL-3-PHOSPHATE DEHYDROGENASE SUBUNIT B"/>
    <property type="match status" value="1"/>
</dbReference>
<dbReference type="Pfam" id="PF13510">
    <property type="entry name" value="Fer2_4"/>
    <property type="match status" value="1"/>
</dbReference>
<accession>A0ABU0ZN64</accession>
<dbReference type="InterPro" id="IPR042204">
    <property type="entry name" value="2Fe-2S-bd_N"/>
</dbReference>
<dbReference type="Gene3D" id="3.50.50.60">
    <property type="entry name" value="FAD/NAD(P)-binding domain"/>
    <property type="match status" value="2"/>
</dbReference>
<dbReference type="InterPro" id="IPR051691">
    <property type="entry name" value="Metab_Enz_Cyan_OpOx_G3PDH"/>
</dbReference>
<evidence type="ECO:0000259" key="4">
    <source>
        <dbReference type="Pfam" id="PF07992"/>
    </source>
</evidence>
<dbReference type="InterPro" id="IPR007419">
    <property type="entry name" value="BFD-like_2Fe2S-bd_dom"/>
</dbReference>
<dbReference type="Proteomes" id="UP001230908">
    <property type="component" value="Unassembled WGS sequence"/>
</dbReference>
<protein>
    <submittedName>
        <fullName evidence="5">FAD-dependent oxidoreductase</fullName>
    </submittedName>
</protein>
<dbReference type="SUPFAM" id="SSF54292">
    <property type="entry name" value="2Fe-2S ferredoxin-like"/>
    <property type="match status" value="1"/>
</dbReference>
<dbReference type="Gene3D" id="3.10.20.440">
    <property type="entry name" value="2Fe-2S iron-sulphur cluster binding domain, sarcosine oxidase, alpha subunit, N-terminal domain"/>
    <property type="match status" value="1"/>
</dbReference>
<reference evidence="5 6" key="1">
    <citation type="submission" date="2023-08" db="EMBL/GenBank/DDBJ databases">
        <title>Phytohabitans sansha sp. nov., isolated from marine sediment.</title>
        <authorList>
            <person name="Zhao Y."/>
            <person name="Yi K."/>
        </authorList>
    </citation>
    <scope>NUCLEOTIDE SEQUENCE [LARGE SCALE GENOMIC DNA]</scope>
    <source>
        <strain evidence="5 6">ZYX-F-186</strain>
    </source>
</reference>
<dbReference type="PRINTS" id="PR00411">
    <property type="entry name" value="PNDRDTASEI"/>
</dbReference>
<evidence type="ECO:0000313" key="6">
    <source>
        <dbReference type="Proteomes" id="UP001230908"/>
    </source>
</evidence>
<feature type="region of interest" description="Disordered" evidence="2">
    <location>
        <begin position="160"/>
        <end position="180"/>
    </location>
</feature>
<evidence type="ECO:0000259" key="3">
    <source>
        <dbReference type="Pfam" id="PF04324"/>
    </source>
</evidence>
<proteinExistence type="predicted"/>
<keyword evidence="6" id="KW-1185">Reference proteome</keyword>
<gene>
    <name evidence="5" type="ORF">RB614_28575</name>
</gene>
<dbReference type="CDD" id="cd19946">
    <property type="entry name" value="GlpA-like_Fer2_BFD-like"/>
    <property type="match status" value="1"/>
</dbReference>
<feature type="region of interest" description="Disordered" evidence="2">
    <location>
        <begin position="97"/>
        <end position="126"/>
    </location>
</feature>
<dbReference type="InterPro" id="IPR041854">
    <property type="entry name" value="BFD-like_2Fe2S-bd_dom_sf"/>
</dbReference>
<feature type="region of interest" description="Disordered" evidence="2">
    <location>
        <begin position="1"/>
        <end position="29"/>
    </location>
</feature>
<feature type="region of interest" description="Disordered" evidence="2">
    <location>
        <begin position="585"/>
        <end position="607"/>
    </location>
</feature>
<dbReference type="InterPro" id="IPR036188">
    <property type="entry name" value="FAD/NAD-bd_sf"/>
</dbReference>
<dbReference type="EMBL" id="JAVHUY010000031">
    <property type="protein sequence ID" value="MDQ7908491.1"/>
    <property type="molecule type" value="Genomic_DNA"/>
</dbReference>
<dbReference type="Gene3D" id="1.10.10.1100">
    <property type="entry name" value="BFD-like [2Fe-2S]-binding domain"/>
    <property type="match status" value="1"/>
</dbReference>
<dbReference type="Pfam" id="PF07992">
    <property type="entry name" value="Pyr_redox_2"/>
    <property type="match status" value="1"/>
</dbReference>
<dbReference type="PRINTS" id="PR00368">
    <property type="entry name" value="FADPNR"/>
</dbReference>
<evidence type="ECO:0000256" key="1">
    <source>
        <dbReference type="ARBA" id="ARBA00023002"/>
    </source>
</evidence>
<evidence type="ECO:0000313" key="5">
    <source>
        <dbReference type="EMBL" id="MDQ7908491.1"/>
    </source>
</evidence>
<dbReference type="PANTHER" id="PTHR42949">
    <property type="entry name" value="ANAEROBIC GLYCEROL-3-PHOSPHATE DEHYDROGENASE SUBUNIT B"/>
    <property type="match status" value="1"/>
</dbReference>
<dbReference type="SUPFAM" id="SSF51905">
    <property type="entry name" value="FAD/NAD(P)-binding domain"/>
    <property type="match status" value="1"/>
</dbReference>
<keyword evidence="1" id="KW-0560">Oxidoreductase</keyword>
<feature type="domain" description="BFD-like [2Fe-2S]-binding" evidence="3">
    <location>
        <begin position="506"/>
        <end position="558"/>
    </location>
</feature>
<comment type="caution">
    <text evidence="5">The sequence shown here is derived from an EMBL/GenBank/DDBJ whole genome shotgun (WGS) entry which is preliminary data.</text>
</comment>